<keyword evidence="2" id="KW-0378">Hydrolase</keyword>
<dbReference type="InterPro" id="IPR044992">
    <property type="entry name" value="ChyE-like"/>
</dbReference>
<accession>A0ABV4BBU8</accession>
<dbReference type="SUPFAM" id="SSF52317">
    <property type="entry name" value="Class I glutamine amidotransferase-like"/>
    <property type="match status" value="1"/>
</dbReference>
<dbReference type="GO" id="GO:0016787">
    <property type="term" value="F:hydrolase activity"/>
    <property type="evidence" value="ECO:0007669"/>
    <property type="project" value="UniProtKB-KW"/>
</dbReference>
<dbReference type="Pfam" id="PF00117">
    <property type="entry name" value="GATase"/>
    <property type="match status" value="1"/>
</dbReference>
<keyword evidence="3" id="KW-1185">Reference proteome</keyword>
<dbReference type="PANTHER" id="PTHR42695">
    <property type="entry name" value="GLUTAMINE AMIDOTRANSFERASE YLR126C-RELATED"/>
    <property type="match status" value="1"/>
</dbReference>
<protein>
    <submittedName>
        <fullName evidence="2">Type 1 glutamine amidotransferase</fullName>
        <ecNumber evidence="2">3.4.-.-</ecNumber>
    </submittedName>
</protein>
<feature type="domain" description="Glutamine amidotransferase" evidence="1">
    <location>
        <begin position="42"/>
        <end position="184"/>
    </location>
</feature>
<organism evidence="2 3">
    <name type="scientific">Thioalkalicoccus limnaeus</name>
    <dbReference type="NCBI Taxonomy" id="120681"/>
    <lineage>
        <taxon>Bacteria</taxon>
        <taxon>Pseudomonadati</taxon>
        <taxon>Pseudomonadota</taxon>
        <taxon>Gammaproteobacteria</taxon>
        <taxon>Chromatiales</taxon>
        <taxon>Chromatiaceae</taxon>
        <taxon>Thioalkalicoccus</taxon>
    </lineage>
</organism>
<proteinExistence type="predicted"/>
<sequence>MKRVQILQHVPFEGVGSMAAWLRARGAELRYTRFFDGQQPPPLDGIDLVIAMGGPMSVNDEARYPWLRGEKAFLREAVAKGTSVLGVCLGAQLIASALGSRVYANPEAEIGWYPIEGLPPDQDGRNQAFRFPPTINAFHWHGETFDLPPNAAHLARSSACEHQAFQVERRVIGLQCHLETTPEDAVTLVEHCRGDLRSGRWIQSEAAIRAAAPADYAAANALLDRLLDHLVEP</sequence>
<dbReference type="InterPro" id="IPR017926">
    <property type="entry name" value="GATASE"/>
</dbReference>
<dbReference type="EC" id="3.4.-.-" evidence="2"/>
<reference evidence="2 3" key="1">
    <citation type="submission" date="2024-05" db="EMBL/GenBank/DDBJ databases">
        <title>Genome Sequence and Characterization of the New Strain Purple Sulfur Bacterium of Genus Thioalkalicoccus.</title>
        <authorList>
            <person name="Bryantseva I.A."/>
            <person name="Kyndt J.A."/>
            <person name="Imhoff J.F."/>
        </authorList>
    </citation>
    <scope>NUCLEOTIDE SEQUENCE [LARGE SCALE GENOMIC DNA]</scope>
    <source>
        <strain evidence="2 3">Um2</strain>
    </source>
</reference>
<dbReference type="PANTHER" id="PTHR42695:SF5">
    <property type="entry name" value="GLUTAMINE AMIDOTRANSFERASE YLR126C-RELATED"/>
    <property type="match status" value="1"/>
</dbReference>
<gene>
    <name evidence="2" type="ORF">ABC977_04940</name>
</gene>
<evidence type="ECO:0000259" key="1">
    <source>
        <dbReference type="Pfam" id="PF00117"/>
    </source>
</evidence>
<dbReference type="Proteomes" id="UP001564408">
    <property type="component" value="Unassembled WGS sequence"/>
</dbReference>
<keyword evidence="2" id="KW-0315">Glutamine amidotransferase</keyword>
<dbReference type="CDD" id="cd01741">
    <property type="entry name" value="GATase1_1"/>
    <property type="match status" value="1"/>
</dbReference>
<name>A0ABV4BBU8_9GAMM</name>
<dbReference type="RefSeq" id="WP_369666135.1">
    <property type="nucleotide sequence ID" value="NZ_JBDKXB010000004.1"/>
</dbReference>
<evidence type="ECO:0000313" key="2">
    <source>
        <dbReference type="EMBL" id="MEY6431752.1"/>
    </source>
</evidence>
<dbReference type="EMBL" id="JBDKXB010000004">
    <property type="protein sequence ID" value="MEY6431752.1"/>
    <property type="molecule type" value="Genomic_DNA"/>
</dbReference>
<dbReference type="PROSITE" id="PS51273">
    <property type="entry name" value="GATASE_TYPE_1"/>
    <property type="match status" value="1"/>
</dbReference>
<dbReference type="Gene3D" id="3.40.50.880">
    <property type="match status" value="1"/>
</dbReference>
<comment type="caution">
    <text evidence="2">The sequence shown here is derived from an EMBL/GenBank/DDBJ whole genome shotgun (WGS) entry which is preliminary data.</text>
</comment>
<evidence type="ECO:0000313" key="3">
    <source>
        <dbReference type="Proteomes" id="UP001564408"/>
    </source>
</evidence>
<dbReference type="InterPro" id="IPR029062">
    <property type="entry name" value="Class_I_gatase-like"/>
</dbReference>